<dbReference type="Pfam" id="PF00849">
    <property type="entry name" value="PseudoU_synth_2"/>
    <property type="match status" value="1"/>
</dbReference>
<dbReference type="InterPro" id="IPR006145">
    <property type="entry name" value="PsdUridine_synth_RsuA/RluA"/>
</dbReference>
<comment type="caution">
    <text evidence="3">The sequence shown here is derived from an EMBL/GenBank/DDBJ whole genome shotgun (WGS) entry which is preliminary data.</text>
</comment>
<name>A0A482VHM9_ASBVE</name>
<dbReference type="CDD" id="cd02869">
    <property type="entry name" value="PseudoU_synth_RluA_like"/>
    <property type="match status" value="1"/>
</dbReference>
<dbReference type="GO" id="GO:0000455">
    <property type="term" value="P:enzyme-directed rRNA pseudouridine synthesis"/>
    <property type="evidence" value="ECO:0007669"/>
    <property type="project" value="TreeGrafter"/>
</dbReference>
<dbReference type="PANTHER" id="PTHR21600">
    <property type="entry name" value="MITOCHONDRIAL RNA PSEUDOURIDINE SYNTHASE"/>
    <property type="match status" value="1"/>
</dbReference>
<evidence type="ECO:0000259" key="2">
    <source>
        <dbReference type="Pfam" id="PF00849"/>
    </source>
</evidence>
<feature type="non-terminal residue" evidence="3">
    <location>
        <position position="1"/>
    </location>
</feature>
<proteinExistence type="inferred from homology"/>
<dbReference type="SUPFAM" id="SSF55120">
    <property type="entry name" value="Pseudouridine synthase"/>
    <property type="match status" value="1"/>
</dbReference>
<reference evidence="3 4" key="1">
    <citation type="submission" date="2017-03" db="EMBL/GenBank/DDBJ databases">
        <title>Genome of the blue death feigning beetle - Asbolus verrucosus.</title>
        <authorList>
            <person name="Rider S.D."/>
        </authorList>
    </citation>
    <scope>NUCLEOTIDE SEQUENCE [LARGE SCALE GENOMIC DNA]</scope>
    <source>
        <strain evidence="3">Butters</strain>
        <tissue evidence="3">Head and leg muscle</tissue>
    </source>
</reference>
<accession>A0A482VHM9</accession>
<protein>
    <submittedName>
        <fullName evidence="3">RNA pseudouridylate synthase domain-containing protein 1-like</fullName>
    </submittedName>
</protein>
<dbReference type="Gene3D" id="3.30.2350.10">
    <property type="entry name" value="Pseudouridine synthase"/>
    <property type="match status" value="1"/>
</dbReference>
<keyword evidence="4" id="KW-1185">Reference proteome</keyword>
<gene>
    <name evidence="3" type="ORF">BDFB_000066</name>
</gene>
<dbReference type="InterPro" id="IPR050188">
    <property type="entry name" value="RluA_PseudoU_synthase"/>
</dbReference>
<dbReference type="AlphaFoldDB" id="A0A482VHM9"/>
<dbReference type="PANTHER" id="PTHR21600:SF87">
    <property type="entry name" value="RNA PSEUDOURIDYLATE SYNTHASE DOMAIN-CONTAINING PROTEIN 1"/>
    <property type="match status" value="1"/>
</dbReference>
<comment type="similarity">
    <text evidence="1">Belongs to the pseudouridine synthase RluA family.</text>
</comment>
<organism evidence="3 4">
    <name type="scientific">Asbolus verrucosus</name>
    <name type="common">Desert ironclad beetle</name>
    <dbReference type="NCBI Taxonomy" id="1661398"/>
    <lineage>
        <taxon>Eukaryota</taxon>
        <taxon>Metazoa</taxon>
        <taxon>Ecdysozoa</taxon>
        <taxon>Arthropoda</taxon>
        <taxon>Hexapoda</taxon>
        <taxon>Insecta</taxon>
        <taxon>Pterygota</taxon>
        <taxon>Neoptera</taxon>
        <taxon>Endopterygota</taxon>
        <taxon>Coleoptera</taxon>
        <taxon>Polyphaga</taxon>
        <taxon>Cucujiformia</taxon>
        <taxon>Tenebrionidae</taxon>
        <taxon>Pimeliinae</taxon>
        <taxon>Asbolus</taxon>
    </lineage>
</organism>
<dbReference type="STRING" id="1661398.A0A482VHM9"/>
<dbReference type="Proteomes" id="UP000292052">
    <property type="component" value="Unassembled WGS sequence"/>
</dbReference>
<feature type="domain" description="Pseudouridine synthase RsuA/RluA-like" evidence="2">
    <location>
        <begin position="29"/>
        <end position="194"/>
    </location>
</feature>
<dbReference type="GO" id="GO:0009982">
    <property type="term" value="F:pseudouridine synthase activity"/>
    <property type="evidence" value="ECO:0007669"/>
    <property type="project" value="InterPro"/>
</dbReference>
<dbReference type="OrthoDB" id="418349at2759"/>
<evidence type="ECO:0000256" key="1">
    <source>
        <dbReference type="ARBA" id="ARBA00010876"/>
    </source>
</evidence>
<dbReference type="GO" id="GO:0003723">
    <property type="term" value="F:RNA binding"/>
    <property type="evidence" value="ECO:0007669"/>
    <property type="project" value="InterPro"/>
</dbReference>
<evidence type="ECO:0000313" key="3">
    <source>
        <dbReference type="EMBL" id="RZC32027.1"/>
    </source>
</evidence>
<dbReference type="InterPro" id="IPR020103">
    <property type="entry name" value="PsdUridine_synth_cat_dom_sf"/>
</dbReference>
<evidence type="ECO:0000313" key="4">
    <source>
        <dbReference type="Proteomes" id="UP000292052"/>
    </source>
</evidence>
<sequence length="222" mass="26017">KFCKLVIKNISNFIFSNYKNTRIVHRSQNFVIIDKAYDLKINSNNEKEETIQTFMKKKHPLLASNNLHHEYYFMHRLDYSTSGLMCIPLHKKACQVASKAIQQRQCKKYYIALVRGYLSSNLLDLNFPIGRDMRVKEIEKMCVAQGNNYCQSSRVARTLIVVLEKGLFDNYPATKMLIRPITGRRHQIRVHCSHIGHTIVGDYTYSNKKDVKPQRMHLHSLR</sequence>
<dbReference type="EMBL" id="QDEB01100672">
    <property type="protein sequence ID" value="RZC32027.1"/>
    <property type="molecule type" value="Genomic_DNA"/>
</dbReference>